<organism evidence="4 5">
    <name type="scientific">Jimgerdemannia flammicorona</name>
    <dbReference type="NCBI Taxonomy" id="994334"/>
    <lineage>
        <taxon>Eukaryota</taxon>
        <taxon>Fungi</taxon>
        <taxon>Fungi incertae sedis</taxon>
        <taxon>Mucoromycota</taxon>
        <taxon>Mucoromycotina</taxon>
        <taxon>Endogonomycetes</taxon>
        <taxon>Endogonales</taxon>
        <taxon>Endogonaceae</taxon>
        <taxon>Jimgerdemannia</taxon>
    </lineage>
</organism>
<comment type="caution">
    <text evidence="4">The sequence shown here is derived from an EMBL/GenBank/DDBJ whole genome shotgun (WGS) entry which is preliminary data.</text>
</comment>
<gene>
    <name evidence="4" type="ORF">BC938DRAFT_478766</name>
</gene>
<dbReference type="Gene3D" id="3.30.70.330">
    <property type="match status" value="1"/>
</dbReference>
<name>A0A433QMC3_9FUNG</name>
<evidence type="ECO:0000259" key="3">
    <source>
        <dbReference type="PROSITE" id="PS50102"/>
    </source>
</evidence>
<dbReference type="SUPFAM" id="SSF54928">
    <property type="entry name" value="RNA-binding domain, RBD"/>
    <property type="match status" value="1"/>
</dbReference>
<dbReference type="EMBL" id="RBNJ01003439">
    <property type="protein sequence ID" value="RUS30920.1"/>
    <property type="molecule type" value="Genomic_DNA"/>
</dbReference>
<dbReference type="AlphaFoldDB" id="A0A433QMC3"/>
<dbReference type="InterPro" id="IPR035979">
    <property type="entry name" value="RBD_domain_sf"/>
</dbReference>
<keyword evidence="1 2" id="KW-0694">RNA-binding</keyword>
<keyword evidence="5" id="KW-1185">Reference proteome</keyword>
<dbReference type="SMART" id="SM00360">
    <property type="entry name" value="RRM"/>
    <property type="match status" value="1"/>
</dbReference>
<evidence type="ECO:0000313" key="5">
    <source>
        <dbReference type="Proteomes" id="UP000274822"/>
    </source>
</evidence>
<dbReference type="InterPro" id="IPR052462">
    <property type="entry name" value="SLIRP/GR-RBP-like"/>
</dbReference>
<dbReference type="PANTHER" id="PTHR48027">
    <property type="entry name" value="HETEROGENEOUS NUCLEAR RIBONUCLEOPROTEIN 87F-RELATED"/>
    <property type="match status" value="1"/>
</dbReference>
<reference evidence="4 5" key="1">
    <citation type="journal article" date="2018" name="New Phytol.">
        <title>Phylogenomics of Endogonaceae and evolution of mycorrhizas within Mucoromycota.</title>
        <authorList>
            <person name="Chang Y."/>
            <person name="Desiro A."/>
            <person name="Na H."/>
            <person name="Sandor L."/>
            <person name="Lipzen A."/>
            <person name="Clum A."/>
            <person name="Barry K."/>
            <person name="Grigoriev I.V."/>
            <person name="Martin F.M."/>
            <person name="Stajich J.E."/>
            <person name="Smith M.E."/>
            <person name="Bonito G."/>
            <person name="Spatafora J.W."/>
        </authorList>
    </citation>
    <scope>NUCLEOTIDE SEQUENCE [LARGE SCALE GENOMIC DNA]</scope>
    <source>
        <strain evidence="4 5">AD002</strain>
    </source>
</reference>
<dbReference type="PROSITE" id="PS50102">
    <property type="entry name" value="RRM"/>
    <property type="match status" value="1"/>
</dbReference>
<dbReference type="InterPro" id="IPR000504">
    <property type="entry name" value="RRM_dom"/>
</dbReference>
<dbReference type="InterPro" id="IPR012677">
    <property type="entry name" value="Nucleotide-bd_a/b_plait_sf"/>
</dbReference>
<dbReference type="GO" id="GO:0003723">
    <property type="term" value="F:RNA binding"/>
    <property type="evidence" value="ECO:0007669"/>
    <property type="project" value="UniProtKB-UniRule"/>
</dbReference>
<accession>A0A433QMC3</accession>
<proteinExistence type="predicted"/>
<sequence>MSVKLFVGGLSWGMTDNGLYDRFGEFGNVEDTVVIKDRKTGHSHGFGFVTYGSDNEAEAAISALNDQEFNGHTIKVDRASDCDRGGGGGGGFGSGGGCSSGSFHGGRGGGSGYHGSGHGGSGGGYGGGGYGNHGGGYGSGGSGYGSSGGSYNNDCY</sequence>
<feature type="domain" description="RRM" evidence="3">
    <location>
        <begin position="3"/>
        <end position="81"/>
    </location>
</feature>
<dbReference type="Pfam" id="PF00076">
    <property type="entry name" value="RRM_1"/>
    <property type="match status" value="1"/>
</dbReference>
<evidence type="ECO:0000256" key="1">
    <source>
        <dbReference type="ARBA" id="ARBA00022884"/>
    </source>
</evidence>
<protein>
    <recommendedName>
        <fullName evidence="3">RRM domain-containing protein</fullName>
    </recommendedName>
</protein>
<dbReference type="Proteomes" id="UP000274822">
    <property type="component" value="Unassembled WGS sequence"/>
</dbReference>
<evidence type="ECO:0000313" key="4">
    <source>
        <dbReference type="EMBL" id="RUS30920.1"/>
    </source>
</evidence>
<evidence type="ECO:0000256" key="2">
    <source>
        <dbReference type="PROSITE-ProRule" id="PRU00176"/>
    </source>
</evidence>